<name>A0A099NIP2_PICKU</name>
<gene>
    <name evidence="2" type="ORF">JL09_g6989</name>
    <name evidence="1" type="ORF">JL09_g6993</name>
</gene>
<dbReference type="Proteomes" id="UP000029867">
    <property type="component" value="Unassembled WGS sequence"/>
</dbReference>
<comment type="caution">
    <text evidence="1">The sequence shown here is derived from an EMBL/GenBank/DDBJ whole genome shotgun (WGS) entry which is preliminary data.</text>
</comment>
<proteinExistence type="predicted"/>
<feature type="non-terminal residue" evidence="1">
    <location>
        <position position="1"/>
    </location>
</feature>
<reference evidence="1" key="2">
    <citation type="submission" date="2014-08" db="EMBL/GenBank/DDBJ databases">
        <title>Exploiting Issatchenkia orientalis SD108 for Succinic Acid Production.</title>
        <authorList>
            <person name="Xiao H."/>
            <person name="Shao Z."/>
            <person name="Jiang Y."/>
            <person name="Dole S."/>
            <person name="Zhao H."/>
        </authorList>
    </citation>
    <scope>NUCLEOTIDE SEQUENCE [LARGE SCALE GENOMIC DNA]</scope>
    <source>
        <strain evidence="1">SD108</strain>
    </source>
</reference>
<accession>A0A099NIP2</accession>
<organism evidence="1 3">
    <name type="scientific">Pichia kudriavzevii</name>
    <name type="common">Yeast</name>
    <name type="synonym">Issatchenkia orientalis</name>
    <dbReference type="NCBI Taxonomy" id="4909"/>
    <lineage>
        <taxon>Eukaryota</taxon>
        <taxon>Fungi</taxon>
        <taxon>Dikarya</taxon>
        <taxon>Ascomycota</taxon>
        <taxon>Saccharomycotina</taxon>
        <taxon>Pichiomycetes</taxon>
        <taxon>Pichiales</taxon>
        <taxon>Pichiaceae</taxon>
        <taxon>Pichia</taxon>
    </lineage>
</organism>
<evidence type="ECO:0000313" key="1">
    <source>
        <dbReference type="EMBL" id="KGK32400.1"/>
    </source>
</evidence>
<protein>
    <submittedName>
        <fullName evidence="1">Uncharacterized protein</fullName>
    </submittedName>
</protein>
<dbReference type="EMBL" id="JQFK01002308">
    <property type="protein sequence ID" value="KGK32400.1"/>
    <property type="molecule type" value="Genomic_DNA"/>
</dbReference>
<dbReference type="HOGENOM" id="CLU_222404_0_0_1"/>
<sequence length="12" mass="1304">YLQGSSSSICKM</sequence>
<evidence type="ECO:0000313" key="3">
    <source>
        <dbReference type="Proteomes" id="UP000029867"/>
    </source>
</evidence>
<reference evidence="3" key="1">
    <citation type="journal article" date="2014" name="Microb. Cell Fact.">
        <title>Exploiting Issatchenkia orientalis SD108 for succinic acid production.</title>
        <authorList>
            <person name="Xiao H."/>
            <person name="Shao Z."/>
            <person name="Jiang Y."/>
            <person name="Dole S."/>
            <person name="Zhao H."/>
        </authorList>
    </citation>
    <scope>NUCLEOTIDE SEQUENCE [LARGE SCALE GENOMIC DNA]</scope>
    <source>
        <strain evidence="3">SD108</strain>
    </source>
</reference>
<feature type="non-terminal residue" evidence="1">
    <location>
        <position position="12"/>
    </location>
</feature>
<evidence type="ECO:0000313" key="2">
    <source>
        <dbReference type="EMBL" id="KGK32404.1"/>
    </source>
</evidence>
<dbReference type="EMBL" id="JQFK01002303">
    <property type="protein sequence ID" value="KGK32404.1"/>
    <property type="molecule type" value="Genomic_DNA"/>
</dbReference>